<dbReference type="Pfam" id="PF07690">
    <property type="entry name" value="MFS_1"/>
    <property type="match status" value="1"/>
</dbReference>
<feature type="transmembrane region" description="Helical" evidence="6">
    <location>
        <begin position="388"/>
        <end position="409"/>
    </location>
</feature>
<feature type="transmembrane region" description="Helical" evidence="6">
    <location>
        <begin position="102"/>
        <end position="120"/>
    </location>
</feature>
<keyword evidence="5 6" id="KW-0472">Membrane</keyword>
<dbReference type="PANTHER" id="PTHR43791:SF38">
    <property type="entry name" value="MAJOR FACILITATOR SUPERFAMILY (MFS) PROFILE DOMAIN-CONTAINING PROTEIN"/>
    <property type="match status" value="1"/>
</dbReference>
<feature type="transmembrane region" description="Helical" evidence="6">
    <location>
        <begin position="226"/>
        <end position="249"/>
    </location>
</feature>
<evidence type="ECO:0000313" key="9">
    <source>
        <dbReference type="Proteomes" id="UP001285354"/>
    </source>
</evidence>
<evidence type="ECO:0000313" key="8">
    <source>
        <dbReference type="EMBL" id="KAK2624928.1"/>
    </source>
</evidence>
<dbReference type="PROSITE" id="PS50850">
    <property type="entry name" value="MFS"/>
    <property type="match status" value="1"/>
</dbReference>
<dbReference type="SUPFAM" id="SSF103473">
    <property type="entry name" value="MFS general substrate transporter"/>
    <property type="match status" value="1"/>
</dbReference>
<dbReference type="InterPro" id="IPR036259">
    <property type="entry name" value="MFS_trans_sf"/>
</dbReference>
<dbReference type="InterPro" id="IPR011701">
    <property type="entry name" value="MFS"/>
</dbReference>
<name>A0AAD9SXH5_9HELO</name>
<keyword evidence="9" id="KW-1185">Reference proteome</keyword>
<evidence type="ECO:0000256" key="2">
    <source>
        <dbReference type="ARBA" id="ARBA00022448"/>
    </source>
</evidence>
<feature type="transmembrane region" description="Helical" evidence="6">
    <location>
        <begin position="364"/>
        <end position="382"/>
    </location>
</feature>
<gene>
    <name evidence="8" type="ORF">QTJ16_005297</name>
</gene>
<dbReference type="FunFam" id="1.20.1250.20:FF:000013">
    <property type="entry name" value="MFS general substrate transporter"/>
    <property type="match status" value="1"/>
</dbReference>
<evidence type="ECO:0000256" key="1">
    <source>
        <dbReference type="ARBA" id="ARBA00004141"/>
    </source>
</evidence>
<keyword evidence="3 6" id="KW-0812">Transmembrane</keyword>
<dbReference type="FunFam" id="1.20.1250.20:FF:000057">
    <property type="entry name" value="MFS general substrate transporter"/>
    <property type="match status" value="1"/>
</dbReference>
<keyword evidence="4 6" id="KW-1133">Transmembrane helix</keyword>
<evidence type="ECO:0000256" key="3">
    <source>
        <dbReference type="ARBA" id="ARBA00022692"/>
    </source>
</evidence>
<comment type="subcellular location">
    <subcellularLocation>
        <location evidence="1">Membrane</location>
        <topology evidence="1">Multi-pass membrane protein</topology>
    </subcellularLocation>
</comment>
<feature type="transmembrane region" description="Helical" evidence="6">
    <location>
        <begin position="299"/>
        <end position="319"/>
    </location>
</feature>
<protein>
    <recommendedName>
        <fullName evidence="7">Major facilitator superfamily (MFS) profile domain-containing protein</fullName>
    </recommendedName>
</protein>
<keyword evidence="2" id="KW-0813">Transport</keyword>
<feature type="transmembrane region" description="Helical" evidence="6">
    <location>
        <begin position="331"/>
        <end position="352"/>
    </location>
</feature>
<dbReference type="EMBL" id="JAUBYV010000008">
    <property type="protein sequence ID" value="KAK2624928.1"/>
    <property type="molecule type" value="Genomic_DNA"/>
</dbReference>
<dbReference type="AlphaFoldDB" id="A0AAD9SXH5"/>
<feature type="transmembrane region" description="Helical" evidence="6">
    <location>
        <begin position="421"/>
        <end position="442"/>
    </location>
</feature>
<proteinExistence type="predicted"/>
<sequence length="509" mass="54804">MSLHLDSDANPNSKTDELAQIELDEGFPKDGLRATAEDLELQQAIRDYVPGTDAERKLVRQIDLHLVPILWVMYVLNYVDRTNIGNAKSAGMDVDLQLEGGRYAWVISIFFFGYLIMEVPSNMILSRARPSLFLPGIMIVWGAVSAAMASVQTYGAILAFRFVLGCIESGFFPGVLFVMSCWYTNAEIGKRFAIFYSAAVMSGAFGGILAGAITGHLDGVRGIAGWRWLFIIEGLATVAVAITATFILLDFPHTSTALTLEQQQLAAVRILVDSQDASGGERLSHWEAFKAAAVDPATYAFMLLLVLDSGAGTISYFIPTITKTLGYSTTTAQYMTVPIYMTAAVALNVLAWNADRVGERRGHIAGSLALGFGGALVCVVVATPVVRYVMLCFVAAGIWSALPLVIAWASKTIAFPAEKRAIAIAMINAVGNLSSVYGSQIWPGSSAPRYTLGWGVTAGFLGGGALVALLVPVFLSWVPQRPTRAERGRRARGEVLEEAGAEQAERRVV</sequence>
<evidence type="ECO:0000256" key="5">
    <source>
        <dbReference type="ARBA" id="ARBA00023136"/>
    </source>
</evidence>
<feature type="transmembrane region" description="Helical" evidence="6">
    <location>
        <begin position="194"/>
        <end position="214"/>
    </location>
</feature>
<dbReference type="PANTHER" id="PTHR43791">
    <property type="entry name" value="PERMEASE-RELATED"/>
    <property type="match status" value="1"/>
</dbReference>
<dbReference type="GO" id="GO:0016020">
    <property type="term" value="C:membrane"/>
    <property type="evidence" value="ECO:0007669"/>
    <property type="project" value="UniProtKB-SubCell"/>
</dbReference>
<comment type="caution">
    <text evidence="8">The sequence shown here is derived from an EMBL/GenBank/DDBJ whole genome shotgun (WGS) entry which is preliminary data.</text>
</comment>
<accession>A0AAD9SXH5</accession>
<feature type="transmembrane region" description="Helical" evidence="6">
    <location>
        <begin position="157"/>
        <end position="182"/>
    </location>
</feature>
<dbReference type="InterPro" id="IPR020846">
    <property type="entry name" value="MFS_dom"/>
</dbReference>
<feature type="transmembrane region" description="Helical" evidence="6">
    <location>
        <begin position="132"/>
        <end position="151"/>
    </location>
</feature>
<reference evidence="8" key="1">
    <citation type="submission" date="2023-06" db="EMBL/GenBank/DDBJ databases">
        <title>Draft genome of Marssonina rosae.</title>
        <authorList>
            <person name="Cheng Q."/>
        </authorList>
    </citation>
    <scope>NUCLEOTIDE SEQUENCE</scope>
    <source>
        <strain evidence="8">R4</strain>
    </source>
</reference>
<feature type="transmembrane region" description="Helical" evidence="6">
    <location>
        <begin position="454"/>
        <end position="478"/>
    </location>
</feature>
<evidence type="ECO:0000256" key="4">
    <source>
        <dbReference type="ARBA" id="ARBA00022989"/>
    </source>
</evidence>
<organism evidence="8 9">
    <name type="scientific">Diplocarpon rosae</name>
    <dbReference type="NCBI Taxonomy" id="946125"/>
    <lineage>
        <taxon>Eukaryota</taxon>
        <taxon>Fungi</taxon>
        <taxon>Dikarya</taxon>
        <taxon>Ascomycota</taxon>
        <taxon>Pezizomycotina</taxon>
        <taxon>Leotiomycetes</taxon>
        <taxon>Helotiales</taxon>
        <taxon>Drepanopezizaceae</taxon>
        <taxon>Diplocarpon</taxon>
    </lineage>
</organism>
<evidence type="ECO:0000259" key="7">
    <source>
        <dbReference type="PROSITE" id="PS50850"/>
    </source>
</evidence>
<dbReference type="Gene3D" id="1.20.1250.20">
    <property type="entry name" value="MFS general substrate transporter like domains"/>
    <property type="match status" value="2"/>
</dbReference>
<evidence type="ECO:0000256" key="6">
    <source>
        <dbReference type="SAM" id="Phobius"/>
    </source>
</evidence>
<feature type="domain" description="Major facilitator superfamily (MFS) profile" evidence="7">
    <location>
        <begin position="66"/>
        <end position="482"/>
    </location>
</feature>
<dbReference type="GO" id="GO:0022857">
    <property type="term" value="F:transmembrane transporter activity"/>
    <property type="evidence" value="ECO:0007669"/>
    <property type="project" value="InterPro"/>
</dbReference>
<dbReference type="Proteomes" id="UP001285354">
    <property type="component" value="Unassembled WGS sequence"/>
</dbReference>